<dbReference type="InterPro" id="IPR022037">
    <property type="entry name" value="DUF3606"/>
</dbReference>
<keyword evidence="2" id="KW-1185">Reference proteome</keyword>
<organism evidence="1 2">
    <name type="scientific">Mucilaginibacter polytrichastri</name>
    <dbReference type="NCBI Taxonomy" id="1302689"/>
    <lineage>
        <taxon>Bacteria</taxon>
        <taxon>Pseudomonadati</taxon>
        <taxon>Bacteroidota</taxon>
        <taxon>Sphingobacteriia</taxon>
        <taxon>Sphingobacteriales</taxon>
        <taxon>Sphingobacteriaceae</taxon>
        <taxon>Mucilaginibacter</taxon>
    </lineage>
</organism>
<dbReference type="STRING" id="1302689.RG47T_5155"/>
<evidence type="ECO:0000313" key="2">
    <source>
        <dbReference type="Proteomes" id="UP000186720"/>
    </source>
</evidence>
<accession>A0A1Q6A6N2</accession>
<evidence type="ECO:0000313" key="1">
    <source>
        <dbReference type="EMBL" id="OKS89670.1"/>
    </source>
</evidence>
<sequence>MDELMKGKYRNILTINLNKDNEVQDWSQKWLVTAEQIREAQQKANHNSIASIHEALTQLGYL</sequence>
<dbReference type="RefSeq" id="WP_074492923.1">
    <property type="nucleotide sequence ID" value="NZ_FPAM01000022.1"/>
</dbReference>
<dbReference type="Pfam" id="PF12244">
    <property type="entry name" value="DUF3606"/>
    <property type="match status" value="1"/>
</dbReference>
<protein>
    <submittedName>
        <fullName evidence="1">Uncharacterized protein</fullName>
    </submittedName>
</protein>
<dbReference type="AlphaFoldDB" id="A0A1Q6A6N2"/>
<proteinExistence type="predicted"/>
<reference evidence="1 2" key="1">
    <citation type="submission" date="2016-11" db="EMBL/GenBank/DDBJ databases">
        <title>Whole Genome Sequencing of Mucilaginibacter polytrichastri RG4-7(T) isolated from the moss sample.</title>
        <authorList>
            <person name="Li Y."/>
        </authorList>
    </citation>
    <scope>NUCLEOTIDE SEQUENCE [LARGE SCALE GENOMIC DNA]</scope>
    <source>
        <strain evidence="1 2">RG4-7</strain>
    </source>
</reference>
<dbReference type="EMBL" id="MPPL01000001">
    <property type="protein sequence ID" value="OKS89670.1"/>
    <property type="molecule type" value="Genomic_DNA"/>
</dbReference>
<comment type="caution">
    <text evidence="1">The sequence shown here is derived from an EMBL/GenBank/DDBJ whole genome shotgun (WGS) entry which is preliminary data.</text>
</comment>
<name>A0A1Q6A6N2_9SPHI</name>
<dbReference type="OrthoDB" id="7030114at2"/>
<dbReference type="Proteomes" id="UP000186720">
    <property type="component" value="Unassembled WGS sequence"/>
</dbReference>
<gene>
    <name evidence="1" type="ORF">RG47T_5155</name>
</gene>